<dbReference type="SUPFAM" id="SSF48350">
    <property type="entry name" value="GTPase activation domain, GAP"/>
    <property type="match status" value="1"/>
</dbReference>
<proteinExistence type="predicted"/>
<dbReference type="AlphaFoldDB" id="A0A225AB08"/>
<dbReference type="EMBL" id="LFMY01000010">
    <property type="protein sequence ID" value="OKL58102.1"/>
    <property type="molecule type" value="Genomic_DNA"/>
</dbReference>
<dbReference type="Gene3D" id="1.10.555.10">
    <property type="entry name" value="Rho GTPase activation protein"/>
    <property type="match status" value="1"/>
</dbReference>
<evidence type="ECO:0000313" key="2">
    <source>
        <dbReference type="EMBL" id="OKL58102.1"/>
    </source>
</evidence>
<dbReference type="OrthoDB" id="9994905at2759"/>
<protein>
    <recommendedName>
        <fullName evidence="4">Rho-GAP domain-containing protein</fullName>
    </recommendedName>
</protein>
<name>A0A225AB08_TALAT</name>
<reference evidence="2 3" key="1">
    <citation type="submission" date="2015-06" db="EMBL/GenBank/DDBJ databases">
        <title>Talaromyces atroroseus IBT 11181 draft genome.</title>
        <authorList>
            <person name="Rasmussen K.B."/>
            <person name="Rasmussen S."/>
            <person name="Petersen B."/>
            <person name="Sicheritz-Ponten T."/>
            <person name="Mortensen U.H."/>
            <person name="Thrane U."/>
        </authorList>
    </citation>
    <scope>NUCLEOTIDE SEQUENCE [LARGE SCALE GENOMIC DNA]</scope>
    <source>
        <strain evidence="2 3">IBT 11181</strain>
    </source>
</reference>
<gene>
    <name evidence="2" type="ORF">UA08_06565</name>
</gene>
<dbReference type="STRING" id="1441469.A0A225AB08"/>
<keyword evidence="3" id="KW-1185">Reference proteome</keyword>
<feature type="region of interest" description="Disordered" evidence="1">
    <location>
        <begin position="69"/>
        <end position="130"/>
    </location>
</feature>
<dbReference type="RefSeq" id="XP_020118223.1">
    <property type="nucleotide sequence ID" value="XM_020268856.1"/>
</dbReference>
<evidence type="ECO:0008006" key="4">
    <source>
        <dbReference type="Google" id="ProtNLM"/>
    </source>
</evidence>
<feature type="region of interest" description="Disordered" evidence="1">
    <location>
        <begin position="188"/>
        <end position="252"/>
    </location>
</feature>
<dbReference type="InterPro" id="IPR008936">
    <property type="entry name" value="Rho_GTPase_activation_prot"/>
</dbReference>
<evidence type="ECO:0000256" key="1">
    <source>
        <dbReference type="SAM" id="MobiDB-lite"/>
    </source>
</evidence>
<sequence length="710" mass="79077">MVRLRFLKVFDGATRPADEETIASLPESLSRSTSFEEFIHPFAVKELQWEQKALKEELYDSIFKAFSENGNLPPDQSPPAPAATTDDYEKRTAPEQEDLFPSQSGVTVENDPQAPEDISGVPTEEPSPVKGGLATIKASFLSASSKFHCNLLHKKSSSFFASVKTAFRRSKTSQSLTANPALTVASPVKESIEGQQPETTSNNSLEVSSTGAVCGTDEPADDATSALPEQHPRKASDQTILSEGSKTSSATVYRRPSRHISFGVDDSETDPSTQYVPGITYATLDSPKFAPLFAYSHPRPSHSPAHSLGGETCVFESCEYVPPAISFLPEYALPQRLFSDTELPSRQENALDAFNVLARLYGMYTLIRPENDPINYQCFIRHKPSKMETFLRKMRSVRSYIRFAPPSTQKGPTLRRVRTFSNLSAKYHTMNAIKGKPLEKLGRLWGYGALTLPGDFAPAVMRLPAFLVSLIDYLKTHGPNARNIFSEEGDLSLASDIYNHFADQIVSVEKEIDMDNLTGRRSDFLPKVLESYQFEEDSIRGRFHVLPVAWTFKNILAGLPGGILGAPRLYHTLVDIIHRQFPDEPVVPQFGYNGALPAVSPTRARVISLAILALTNDMQFDFLCAVFGLCSLLDYETHQLLDFYRTKHCPPISRAGLLTRDRIVDVFAPLLCEETKDVGPEDRGCEAYIVMEMMLDYWRTVSRQLHAFDM</sequence>
<comment type="caution">
    <text evidence="2">The sequence shown here is derived from an EMBL/GenBank/DDBJ whole genome shotgun (WGS) entry which is preliminary data.</text>
</comment>
<evidence type="ECO:0000313" key="3">
    <source>
        <dbReference type="Proteomes" id="UP000214365"/>
    </source>
</evidence>
<dbReference type="Proteomes" id="UP000214365">
    <property type="component" value="Unassembled WGS sequence"/>
</dbReference>
<dbReference type="GeneID" id="31006320"/>
<feature type="compositionally biased region" description="Polar residues" evidence="1">
    <location>
        <begin position="193"/>
        <end position="211"/>
    </location>
</feature>
<feature type="compositionally biased region" description="Polar residues" evidence="1">
    <location>
        <begin position="237"/>
        <end position="251"/>
    </location>
</feature>
<accession>A0A225AB08</accession>
<organism evidence="2 3">
    <name type="scientific">Talaromyces atroroseus</name>
    <dbReference type="NCBI Taxonomy" id="1441469"/>
    <lineage>
        <taxon>Eukaryota</taxon>
        <taxon>Fungi</taxon>
        <taxon>Dikarya</taxon>
        <taxon>Ascomycota</taxon>
        <taxon>Pezizomycotina</taxon>
        <taxon>Eurotiomycetes</taxon>
        <taxon>Eurotiomycetidae</taxon>
        <taxon>Eurotiales</taxon>
        <taxon>Trichocomaceae</taxon>
        <taxon>Talaromyces</taxon>
        <taxon>Talaromyces sect. Trachyspermi</taxon>
    </lineage>
</organism>